<dbReference type="Proteomes" id="UP000518605">
    <property type="component" value="Unassembled WGS sequence"/>
</dbReference>
<comment type="caution">
    <text evidence="1">The sequence shown here is derived from an EMBL/GenBank/DDBJ whole genome shotgun (WGS) entry which is preliminary data.</text>
</comment>
<sequence>MVLLAYSTIKIVEHRRGQLLNAHSRKGNLWDNLYAAELRCNAPSEQLQER</sequence>
<accession>A0A7W5C2G0</accession>
<reference evidence="1 2" key="1">
    <citation type="submission" date="2020-08" db="EMBL/GenBank/DDBJ databases">
        <title>Genomic Encyclopedia of Type Strains, Phase III (KMG-III): the genomes of soil and plant-associated and newly described type strains.</title>
        <authorList>
            <person name="Whitman W."/>
        </authorList>
    </citation>
    <scope>NUCLEOTIDE SEQUENCE [LARGE SCALE GENOMIC DNA]</scope>
    <source>
        <strain evidence="1 2">CECT 8234</strain>
    </source>
</reference>
<name>A0A7W5C2G0_9BACL</name>
<proteinExistence type="predicted"/>
<evidence type="ECO:0000313" key="1">
    <source>
        <dbReference type="EMBL" id="MBB3149973.1"/>
    </source>
</evidence>
<gene>
    <name evidence="1" type="ORF">FHS16_000005</name>
</gene>
<organism evidence="1 2">
    <name type="scientific">Paenibacillus endophyticus</name>
    <dbReference type="NCBI Taxonomy" id="1294268"/>
    <lineage>
        <taxon>Bacteria</taxon>
        <taxon>Bacillati</taxon>
        <taxon>Bacillota</taxon>
        <taxon>Bacilli</taxon>
        <taxon>Bacillales</taxon>
        <taxon>Paenibacillaceae</taxon>
        <taxon>Paenibacillus</taxon>
    </lineage>
</organism>
<evidence type="ECO:0000313" key="2">
    <source>
        <dbReference type="Proteomes" id="UP000518605"/>
    </source>
</evidence>
<dbReference type="AlphaFoldDB" id="A0A7W5C2G0"/>
<protein>
    <submittedName>
        <fullName evidence="1">Uncharacterized protein</fullName>
    </submittedName>
</protein>
<keyword evidence="2" id="KW-1185">Reference proteome</keyword>
<dbReference type="EMBL" id="JACHXW010000001">
    <property type="protein sequence ID" value="MBB3149973.1"/>
    <property type="molecule type" value="Genomic_DNA"/>
</dbReference>